<dbReference type="eggNOG" id="KOG0136">
    <property type="taxonomic scope" value="Eukaryota"/>
</dbReference>
<dbReference type="InterPro" id="IPR009100">
    <property type="entry name" value="AcylCoA_DH/oxidase_NM_dom_sf"/>
</dbReference>
<evidence type="ECO:0000256" key="1">
    <source>
        <dbReference type="ARBA" id="ARBA00001201"/>
    </source>
</evidence>
<comment type="similarity">
    <text evidence="4">Belongs to the acyl-CoA oxidase family.</text>
</comment>
<proteinExistence type="inferred from homology"/>
<dbReference type="FunFam" id="1.20.140.10:FF:000015">
    <property type="entry name" value="Acyl-coenzyme A oxidase"/>
    <property type="match status" value="1"/>
</dbReference>
<evidence type="ECO:0000256" key="3">
    <source>
        <dbReference type="ARBA" id="ARBA00004275"/>
    </source>
</evidence>
<dbReference type="Gene3D" id="1.20.140.10">
    <property type="entry name" value="Butyryl-CoA Dehydrogenase, subunit A, domain 3"/>
    <property type="match status" value="2"/>
</dbReference>
<dbReference type="Pfam" id="PF22924">
    <property type="entry name" value="ACOX_C_alpha1"/>
    <property type="match status" value="1"/>
</dbReference>
<dbReference type="Gene3D" id="1.10.540.10">
    <property type="entry name" value="Acyl-CoA dehydrogenase/oxidase, N-terminal domain"/>
    <property type="match status" value="1"/>
</dbReference>
<evidence type="ECO:0000256" key="2">
    <source>
        <dbReference type="ARBA" id="ARBA00001974"/>
    </source>
</evidence>
<dbReference type="PANTHER" id="PTHR10909">
    <property type="entry name" value="ELECTRON TRANSPORT OXIDOREDUCTASE"/>
    <property type="match status" value="1"/>
</dbReference>
<protein>
    <recommendedName>
        <fullName evidence="5">acyl-CoA oxidase</fullName>
        <ecNumber evidence="5">1.3.3.6</ecNumber>
    </recommendedName>
</protein>
<evidence type="ECO:0000256" key="6">
    <source>
        <dbReference type="ARBA" id="ARBA00022630"/>
    </source>
</evidence>
<dbReference type="GO" id="GO:0055088">
    <property type="term" value="P:lipid homeostasis"/>
    <property type="evidence" value="ECO:0007669"/>
    <property type="project" value="TreeGrafter"/>
</dbReference>
<reference evidence="15 16" key="1">
    <citation type="journal article" date="2010" name="Science">
        <title>Genomic analysis of organismal complexity in the multicellular green alga Volvox carteri.</title>
        <authorList>
            <person name="Prochnik S.E."/>
            <person name="Umen J."/>
            <person name="Nedelcu A.M."/>
            <person name="Hallmann A."/>
            <person name="Miller S.M."/>
            <person name="Nishii I."/>
            <person name="Ferris P."/>
            <person name="Kuo A."/>
            <person name="Mitros T."/>
            <person name="Fritz-Laylin L.K."/>
            <person name="Hellsten U."/>
            <person name="Chapman J."/>
            <person name="Simakov O."/>
            <person name="Rensing S.A."/>
            <person name="Terry A."/>
            <person name="Pangilinan J."/>
            <person name="Kapitonov V."/>
            <person name="Jurka J."/>
            <person name="Salamov A."/>
            <person name="Shapiro H."/>
            <person name="Schmutz J."/>
            <person name="Grimwood J."/>
            <person name="Lindquist E."/>
            <person name="Lucas S."/>
            <person name="Grigoriev I.V."/>
            <person name="Schmitt R."/>
            <person name="Kirk D."/>
            <person name="Rokhsar D.S."/>
        </authorList>
    </citation>
    <scope>NUCLEOTIDE SEQUENCE [LARGE SCALE GENOMIC DNA]</scope>
    <source>
        <strain evidence="16">f. Nagariensis / Eve</strain>
    </source>
</reference>
<dbReference type="EMBL" id="GL378348">
    <property type="protein sequence ID" value="EFJ46884.1"/>
    <property type="molecule type" value="Genomic_DNA"/>
</dbReference>
<evidence type="ECO:0000256" key="10">
    <source>
        <dbReference type="ARBA" id="ARBA00023098"/>
    </source>
</evidence>
<evidence type="ECO:0000256" key="4">
    <source>
        <dbReference type="ARBA" id="ARBA00006288"/>
    </source>
</evidence>
<evidence type="ECO:0000256" key="11">
    <source>
        <dbReference type="ARBA" id="ARBA00023140"/>
    </source>
</evidence>
<dbReference type="GO" id="GO:0005504">
    <property type="term" value="F:fatty acid binding"/>
    <property type="evidence" value="ECO:0007669"/>
    <property type="project" value="TreeGrafter"/>
</dbReference>
<dbReference type="GO" id="GO:0071949">
    <property type="term" value="F:FAD binding"/>
    <property type="evidence" value="ECO:0007669"/>
    <property type="project" value="InterPro"/>
</dbReference>
<dbReference type="AlphaFoldDB" id="D8U064"/>
<evidence type="ECO:0000256" key="9">
    <source>
        <dbReference type="ARBA" id="ARBA00023002"/>
    </source>
</evidence>
<dbReference type="InterPro" id="IPR002655">
    <property type="entry name" value="Acyl-CoA_oxidase_C"/>
</dbReference>
<keyword evidence="7" id="KW-0274">FAD</keyword>
<evidence type="ECO:0000259" key="12">
    <source>
        <dbReference type="Pfam" id="PF01756"/>
    </source>
</evidence>
<dbReference type="InterPro" id="IPR029320">
    <property type="entry name" value="Acyl-CoA_ox_N"/>
</dbReference>
<dbReference type="InterPro" id="IPR012258">
    <property type="entry name" value="Acyl-CoA_oxidase"/>
</dbReference>
<organism evidence="16">
    <name type="scientific">Volvox carteri f. nagariensis</name>
    <dbReference type="NCBI Taxonomy" id="3068"/>
    <lineage>
        <taxon>Eukaryota</taxon>
        <taxon>Viridiplantae</taxon>
        <taxon>Chlorophyta</taxon>
        <taxon>core chlorophytes</taxon>
        <taxon>Chlorophyceae</taxon>
        <taxon>CS clade</taxon>
        <taxon>Chlamydomonadales</taxon>
        <taxon>Volvocaceae</taxon>
        <taxon>Volvox</taxon>
    </lineage>
</organism>
<evidence type="ECO:0000256" key="5">
    <source>
        <dbReference type="ARBA" id="ARBA00012870"/>
    </source>
</evidence>
<dbReference type="InParanoid" id="D8U064"/>
<keyword evidence="16" id="KW-1185">Reference proteome</keyword>
<comment type="catalytic activity">
    <reaction evidence="1">
        <text>a 2,3-saturated acyl-CoA + O2 = a (2E)-enoyl-CoA + H2O2</text>
        <dbReference type="Rhea" id="RHEA:38959"/>
        <dbReference type="ChEBI" id="CHEBI:15379"/>
        <dbReference type="ChEBI" id="CHEBI:16240"/>
        <dbReference type="ChEBI" id="CHEBI:58856"/>
        <dbReference type="ChEBI" id="CHEBI:65111"/>
        <dbReference type="EC" id="1.3.3.6"/>
    </reaction>
</comment>
<dbReference type="FunFam" id="1.10.540.10:FF:000015">
    <property type="entry name" value="Acyl-coenzyme A oxidase"/>
    <property type="match status" value="1"/>
</dbReference>
<gene>
    <name evidence="15" type="ORF">VOLCADRAFT_92640</name>
</gene>
<dbReference type="FunCoup" id="D8U064">
    <property type="interactions" value="1418"/>
</dbReference>
<feature type="domain" description="Acyl-coenzyme A oxidase N-terminal" evidence="13">
    <location>
        <begin position="44"/>
        <end position="154"/>
    </location>
</feature>
<dbReference type="Pfam" id="PF14749">
    <property type="entry name" value="Acyl-CoA_ox_N"/>
    <property type="match status" value="1"/>
</dbReference>
<comment type="cofactor">
    <cofactor evidence="2">
        <name>FAD</name>
        <dbReference type="ChEBI" id="CHEBI:57692"/>
    </cofactor>
</comment>
<dbReference type="InterPro" id="IPR036250">
    <property type="entry name" value="AcylCo_DH-like_C"/>
</dbReference>
<dbReference type="RefSeq" id="XP_002952093.1">
    <property type="nucleotide sequence ID" value="XM_002952047.1"/>
</dbReference>
<dbReference type="STRING" id="3068.D8U064"/>
<dbReference type="FunFam" id="1.20.140.10:FF:000013">
    <property type="entry name" value="Acyl-coenzyme A oxidase"/>
    <property type="match status" value="1"/>
</dbReference>
<dbReference type="GO" id="GO:0033540">
    <property type="term" value="P:fatty acid beta-oxidation using acyl-CoA oxidase"/>
    <property type="evidence" value="ECO:0007669"/>
    <property type="project" value="TreeGrafter"/>
</dbReference>
<dbReference type="SUPFAM" id="SSF56645">
    <property type="entry name" value="Acyl-CoA dehydrogenase NM domain-like"/>
    <property type="match status" value="1"/>
</dbReference>
<dbReference type="GeneID" id="9628343"/>
<sequence>MDMVDHVVDERTKELQRPATNIILRTHTEPSKDLEEERRKATFNVQELAYVLNGGKELLEKKQRFAEILSKTPWGDKSRRYFLGREEEYVGGLRAALGIWEKMKTEGLGLDDGALMRTLVDFPGGLELHIGMFIPSILSQGSPEQQAKWMPLCMGLRLGIHNRIIGTYAQTELGHGTFVRGLETTATYDRQVTPEGRYVPPPPSNSKASYATMVFVRADIVKNAGSSLGRAVTIATRYAAVRRQTAPAPGERELQVYNTSKGNVTRRRVCMRVCMSRGVEVLDYQNCSATLLPLIASSYALYFMGESMMAMYRQFERDRDRGEFGALPELHALSSGLKVWGGWLDVWALCTWITADGIEECRRTCGGHGYSKLSGLPTLFQNYVQNVTWEGDNNVLCLQTARYLLKDAKGPVGRELLTYWRFTFRKRTQTHFAPSLLPVTARILSTYIHTHVQALAGVHKGTSASGSASYLNEVARELAPASRCTAACDECWLSPEVAAGALRHAAARSVAAAAATLTSATGGKLVFEGRPWNENTVDSIRAAKAHCTFILHQTFIKSIEQLEEAAASTSATTPGQAVGSSTAAVLRQLAALFALEQLEREGGVAALLEDGYLSAAQAASLRRRHRLLLTALRPNAVALVDAFAFPDYLLNSALGRADGDVYRGLLDMAPADATTATTSFVMTRSEKLICFRPAGQHLHCRYKLLQGMSAAGPHLAGCVTRRGGDSDTCLLCVWVLWEAGSVLGEGPELGAFEIRDLAATGTHPLEELVVAVEVLASRADAAVEVVWETLQSLLSSDPWVREAPELGGVATK</sequence>
<dbReference type="InterPro" id="IPR055060">
    <property type="entry name" value="ACOX_C_alpha1"/>
</dbReference>
<evidence type="ECO:0000259" key="14">
    <source>
        <dbReference type="Pfam" id="PF22924"/>
    </source>
</evidence>
<dbReference type="SUPFAM" id="SSF47203">
    <property type="entry name" value="Acyl-CoA dehydrogenase C-terminal domain-like"/>
    <property type="match status" value="3"/>
</dbReference>
<name>D8U064_VOLCA</name>
<dbReference type="InterPro" id="IPR037069">
    <property type="entry name" value="AcylCoA_DH/ox_N_sf"/>
</dbReference>
<dbReference type="GO" id="GO:0003997">
    <property type="term" value="F:acyl-CoA oxidase activity"/>
    <property type="evidence" value="ECO:0007669"/>
    <property type="project" value="UniProtKB-EC"/>
</dbReference>
<evidence type="ECO:0000259" key="13">
    <source>
        <dbReference type="Pfam" id="PF14749"/>
    </source>
</evidence>
<keyword evidence="11" id="KW-0576">Peroxisome</keyword>
<keyword evidence="8" id="KW-0276">Fatty acid metabolism</keyword>
<feature type="domain" description="Acyl-CoA oxidase C-alpha1" evidence="14">
    <location>
        <begin position="210"/>
        <end position="405"/>
    </location>
</feature>
<evidence type="ECO:0000313" key="16">
    <source>
        <dbReference type="Proteomes" id="UP000001058"/>
    </source>
</evidence>
<dbReference type="PANTHER" id="PTHR10909:SF250">
    <property type="entry name" value="PEROXISOMAL ACYL-COENZYME A OXIDASE 1"/>
    <property type="match status" value="1"/>
</dbReference>
<dbReference type="GO" id="GO:0005777">
    <property type="term" value="C:peroxisome"/>
    <property type="evidence" value="ECO:0007669"/>
    <property type="project" value="UniProtKB-SubCell"/>
</dbReference>
<dbReference type="Proteomes" id="UP000001058">
    <property type="component" value="Unassembled WGS sequence"/>
</dbReference>
<comment type="subcellular location">
    <subcellularLocation>
        <location evidence="3">Peroxisome</location>
    </subcellularLocation>
</comment>
<keyword evidence="9" id="KW-0560">Oxidoreductase</keyword>
<accession>D8U064</accession>
<feature type="domain" description="Acyl-CoA oxidase C-terminal" evidence="12">
    <location>
        <begin position="495"/>
        <end position="671"/>
    </location>
</feature>
<evidence type="ECO:0000256" key="7">
    <source>
        <dbReference type="ARBA" id="ARBA00022827"/>
    </source>
</evidence>
<dbReference type="KEGG" id="vcn:VOLCADRAFT_92640"/>
<dbReference type="Pfam" id="PF01756">
    <property type="entry name" value="ACOX"/>
    <property type="match status" value="1"/>
</dbReference>
<dbReference type="OrthoDB" id="538336at2759"/>
<dbReference type="EC" id="1.3.3.6" evidence="5"/>
<evidence type="ECO:0000313" key="15">
    <source>
        <dbReference type="EMBL" id="EFJ46884.1"/>
    </source>
</evidence>
<keyword evidence="6" id="KW-0285">Flavoprotein</keyword>
<keyword evidence="10" id="KW-0443">Lipid metabolism</keyword>
<evidence type="ECO:0000256" key="8">
    <source>
        <dbReference type="ARBA" id="ARBA00022832"/>
    </source>
</evidence>